<dbReference type="SMART" id="SM00849">
    <property type="entry name" value="Lactamase_B"/>
    <property type="match status" value="1"/>
</dbReference>
<keyword evidence="6" id="KW-1185">Reference proteome</keyword>
<feature type="domain" description="Metallo-beta-lactamase" evidence="4">
    <location>
        <begin position="22"/>
        <end position="231"/>
    </location>
</feature>
<reference evidence="5" key="1">
    <citation type="submission" date="2019-10" db="EMBL/GenBank/DDBJ databases">
        <title>Description of Paenibacillus glebae sp. nov.</title>
        <authorList>
            <person name="Carlier A."/>
            <person name="Qi S."/>
        </authorList>
    </citation>
    <scope>NUCLEOTIDE SEQUENCE</scope>
    <source>
        <strain evidence="5">LMG 31456</strain>
    </source>
</reference>
<comment type="caution">
    <text evidence="5">The sequence shown here is derived from an EMBL/GenBank/DDBJ whole genome shotgun (WGS) entry which is preliminary data.</text>
</comment>
<name>A0A972GW66_9BACL</name>
<dbReference type="Proteomes" id="UP000641588">
    <property type="component" value="Unassembled WGS sequence"/>
</dbReference>
<dbReference type="Gene3D" id="3.60.15.10">
    <property type="entry name" value="Ribonuclease Z/Hydroxyacylglutathione hydrolase-like"/>
    <property type="match status" value="1"/>
</dbReference>
<dbReference type="SUPFAM" id="SSF56281">
    <property type="entry name" value="Metallo-hydrolase/oxidoreductase"/>
    <property type="match status" value="1"/>
</dbReference>
<proteinExistence type="predicted"/>
<evidence type="ECO:0000256" key="2">
    <source>
        <dbReference type="ARBA" id="ARBA00034301"/>
    </source>
</evidence>
<accession>A0A972GW66</accession>
<dbReference type="InterPro" id="IPR036866">
    <property type="entry name" value="RibonucZ/Hydroxyglut_hydro"/>
</dbReference>
<dbReference type="EMBL" id="WHOD01000109">
    <property type="protein sequence ID" value="NOU97250.1"/>
    <property type="molecule type" value="Genomic_DNA"/>
</dbReference>
<comment type="catalytic activity">
    <reaction evidence="3">
        <text>3',5'-cyclic UMP + H2O = UMP + H(+)</text>
        <dbReference type="Rhea" id="RHEA:70575"/>
        <dbReference type="ChEBI" id="CHEBI:15377"/>
        <dbReference type="ChEBI" id="CHEBI:15378"/>
        <dbReference type="ChEBI" id="CHEBI:57865"/>
        <dbReference type="ChEBI" id="CHEBI:184387"/>
    </reaction>
    <physiologicalReaction direction="left-to-right" evidence="3">
        <dbReference type="Rhea" id="RHEA:70576"/>
    </physiologicalReaction>
</comment>
<dbReference type="PANTHER" id="PTHR42951">
    <property type="entry name" value="METALLO-BETA-LACTAMASE DOMAIN-CONTAINING"/>
    <property type="match status" value="1"/>
</dbReference>
<organism evidence="5 6">
    <name type="scientific">Paenibacillus foliorum</name>
    <dbReference type="NCBI Taxonomy" id="2654974"/>
    <lineage>
        <taxon>Bacteria</taxon>
        <taxon>Bacillati</taxon>
        <taxon>Bacillota</taxon>
        <taxon>Bacilli</taxon>
        <taxon>Bacillales</taxon>
        <taxon>Paenibacillaceae</taxon>
        <taxon>Paenibacillus</taxon>
    </lineage>
</organism>
<dbReference type="InterPro" id="IPR001279">
    <property type="entry name" value="Metallo-B-lactamas"/>
</dbReference>
<dbReference type="CDD" id="cd07721">
    <property type="entry name" value="yflN-like_MBL-fold"/>
    <property type="match status" value="1"/>
</dbReference>
<evidence type="ECO:0000313" key="6">
    <source>
        <dbReference type="Proteomes" id="UP000641588"/>
    </source>
</evidence>
<dbReference type="RefSeq" id="WP_171655494.1">
    <property type="nucleotide sequence ID" value="NZ_WHOD01000109.1"/>
</dbReference>
<dbReference type="PANTHER" id="PTHR42951:SF15">
    <property type="entry name" value="METALLO-BETA-LACTAMASE SUPERFAMILY PROTEIN"/>
    <property type="match status" value="1"/>
</dbReference>
<dbReference type="Pfam" id="PF00753">
    <property type="entry name" value="Lactamase_B"/>
    <property type="match status" value="1"/>
</dbReference>
<dbReference type="AlphaFoldDB" id="A0A972GW66"/>
<sequence length="249" mass="27206">MHIASGIEMLEISATVMGKPDVIHPTLIWDEDTAVLVDTGYPGQMLPIIEAMEKAGVPFGKLNKIIMTHQDLDHIGSLPAIIQESPNKIEVLANEVEQPYIQGEKRLVKITPEAIAKALQSLPPEVPEEWRKAFQSVLENPPKAGVDRTISDGEELPYCGGITVINTPGHTPGHLSLYHKSSKTLIAADALVIVDGELLGSQPQYTYDLNLAAMSIKKLTHYDIESIICYHGGLYKGNANQRIAELANE</sequence>
<evidence type="ECO:0000259" key="4">
    <source>
        <dbReference type="SMART" id="SM00849"/>
    </source>
</evidence>
<evidence type="ECO:0000313" key="5">
    <source>
        <dbReference type="EMBL" id="NOU97250.1"/>
    </source>
</evidence>
<comment type="catalytic activity">
    <reaction evidence="1">
        <text>3',5'-cyclic CMP + H2O = CMP + H(+)</text>
        <dbReference type="Rhea" id="RHEA:72675"/>
        <dbReference type="ChEBI" id="CHEBI:15377"/>
        <dbReference type="ChEBI" id="CHEBI:15378"/>
        <dbReference type="ChEBI" id="CHEBI:58003"/>
        <dbReference type="ChEBI" id="CHEBI:60377"/>
    </reaction>
    <physiologicalReaction direction="left-to-right" evidence="1">
        <dbReference type="Rhea" id="RHEA:72676"/>
    </physiologicalReaction>
</comment>
<comment type="function">
    <text evidence="2">Counteracts the endogenous Pycsar antiviral defense system. Phosphodiesterase that enables metal-dependent hydrolysis of host cyclic nucleotide Pycsar defense signals such as cCMP and cUMP.</text>
</comment>
<dbReference type="InterPro" id="IPR050855">
    <property type="entry name" value="NDM-1-like"/>
</dbReference>
<evidence type="ECO:0000256" key="3">
    <source>
        <dbReference type="ARBA" id="ARBA00048505"/>
    </source>
</evidence>
<evidence type="ECO:0000256" key="1">
    <source>
        <dbReference type="ARBA" id="ARBA00034221"/>
    </source>
</evidence>
<gene>
    <name evidence="5" type="ORF">GC093_29075</name>
</gene>
<protein>
    <submittedName>
        <fullName evidence="5">MBL fold metallo-hydrolase</fullName>
    </submittedName>
</protein>